<evidence type="ECO:0000256" key="5">
    <source>
        <dbReference type="ARBA" id="ARBA00022989"/>
    </source>
</evidence>
<feature type="transmembrane region" description="Helical" evidence="7">
    <location>
        <begin position="270"/>
        <end position="291"/>
    </location>
</feature>
<evidence type="ECO:0000313" key="11">
    <source>
        <dbReference type="Proteomes" id="UP000538196"/>
    </source>
</evidence>
<gene>
    <name evidence="10" type="ORF">FHX33_000514</name>
</gene>
<keyword evidence="3" id="KW-1003">Cell membrane</keyword>
<dbReference type="RefSeq" id="WP_021765376.1">
    <property type="nucleotide sequence ID" value="NZ_JACHVP010000001.1"/>
</dbReference>
<dbReference type="InterPro" id="IPR000515">
    <property type="entry name" value="MetI-like"/>
</dbReference>
<feature type="domain" description="ABC transmembrane type-1" evidence="9">
    <location>
        <begin position="100"/>
        <end position="291"/>
    </location>
</feature>
<proteinExistence type="inferred from homology"/>
<evidence type="ECO:0000256" key="4">
    <source>
        <dbReference type="ARBA" id="ARBA00022692"/>
    </source>
</evidence>
<keyword evidence="2 7" id="KW-0813">Transport</keyword>
<dbReference type="EMBL" id="JACHVP010000001">
    <property type="protein sequence ID" value="MBB2965782.1"/>
    <property type="molecule type" value="Genomic_DNA"/>
</dbReference>
<sequence>MTTATSSTPPLAPPASKRPSPAKGGIPTPRSLRTRRVLGWIAEHAVLVVLAVLFLAPVVFVLLTSLMSSQQTLTASLWPQPFAWDNYTKVFTSVPLAQWFGNSALYAVLATLFMLVSSVPAAYALAKIKFRGSGVLFTAIIVAMLLPPQVTAIPVYVMWSQLGLTGTLWPLILPNLLGDAFSIFLLRQFFLTIPSEYADAARIDGNGEFGVLWRVVLPMAKPGIAATAIFMFFASWNDYYGPLLYTSENPASWPVAYGLASFRGVHGTDWGLTMAMTMLVTIPVVIIFFFAQRVFVEGITLTGVKG</sequence>
<name>A0A7W4YHU7_LEIAQ</name>
<evidence type="ECO:0000256" key="3">
    <source>
        <dbReference type="ARBA" id="ARBA00022475"/>
    </source>
</evidence>
<dbReference type="PANTHER" id="PTHR43744">
    <property type="entry name" value="ABC TRANSPORTER PERMEASE PROTEIN MG189-RELATED-RELATED"/>
    <property type="match status" value="1"/>
</dbReference>
<evidence type="ECO:0000256" key="7">
    <source>
        <dbReference type="RuleBase" id="RU363032"/>
    </source>
</evidence>
<feature type="compositionally biased region" description="Low complexity" evidence="8">
    <location>
        <begin position="1"/>
        <end position="23"/>
    </location>
</feature>
<comment type="similarity">
    <text evidence="7">Belongs to the binding-protein-dependent transport system permease family.</text>
</comment>
<dbReference type="GO" id="GO:0005886">
    <property type="term" value="C:plasma membrane"/>
    <property type="evidence" value="ECO:0007669"/>
    <property type="project" value="UniProtKB-SubCell"/>
</dbReference>
<feature type="transmembrane region" description="Helical" evidence="7">
    <location>
        <begin position="104"/>
        <end position="123"/>
    </location>
</feature>
<evidence type="ECO:0000259" key="9">
    <source>
        <dbReference type="PROSITE" id="PS50928"/>
    </source>
</evidence>
<reference evidence="10 11" key="1">
    <citation type="submission" date="2020-08" db="EMBL/GenBank/DDBJ databases">
        <title>Sequencing the genomes of 1000 actinobacteria strains.</title>
        <authorList>
            <person name="Klenk H.-P."/>
        </authorList>
    </citation>
    <scope>NUCLEOTIDE SEQUENCE [LARGE SCALE GENOMIC DNA]</scope>
    <source>
        <strain evidence="10 11">DSM 20146</strain>
    </source>
</reference>
<comment type="subcellular location">
    <subcellularLocation>
        <location evidence="1 7">Cell membrane</location>
        <topology evidence="1 7">Multi-pass membrane protein</topology>
    </subcellularLocation>
</comment>
<comment type="caution">
    <text evidence="10">The sequence shown here is derived from an EMBL/GenBank/DDBJ whole genome shotgun (WGS) entry which is preliminary data.</text>
</comment>
<feature type="transmembrane region" description="Helical" evidence="7">
    <location>
        <begin position="171"/>
        <end position="190"/>
    </location>
</feature>
<protein>
    <submittedName>
        <fullName evidence="10">Multiple sugar transport system permease protein</fullName>
    </submittedName>
</protein>
<accession>A0A7W4YHU7</accession>
<keyword evidence="11" id="KW-1185">Reference proteome</keyword>
<evidence type="ECO:0000256" key="6">
    <source>
        <dbReference type="ARBA" id="ARBA00023136"/>
    </source>
</evidence>
<keyword evidence="6 7" id="KW-0472">Membrane</keyword>
<dbReference type="InterPro" id="IPR035906">
    <property type="entry name" value="MetI-like_sf"/>
</dbReference>
<feature type="transmembrane region" description="Helical" evidence="7">
    <location>
        <begin position="37"/>
        <end position="63"/>
    </location>
</feature>
<feature type="transmembrane region" description="Helical" evidence="7">
    <location>
        <begin position="135"/>
        <end position="159"/>
    </location>
</feature>
<dbReference type="CDD" id="cd06261">
    <property type="entry name" value="TM_PBP2"/>
    <property type="match status" value="1"/>
</dbReference>
<dbReference type="GO" id="GO:0055085">
    <property type="term" value="P:transmembrane transport"/>
    <property type="evidence" value="ECO:0007669"/>
    <property type="project" value="InterPro"/>
</dbReference>
<keyword evidence="5 7" id="KW-1133">Transmembrane helix</keyword>
<dbReference type="Proteomes" id="UP000538196">
    <property type="component" value="Unassembled WGS sequence"/>
</dbReference>
<keyword evidence="10" id="KW-0762">Sugar transport</keyword>
<keyword evidence="4 7" id="KW-0812">Transmembrane</keyword>
<dbReference type="Pfam" id="PF00528">
    <property type="entry name" value="BPD_transp_1"/>
    <property type="match status" value="1"/>
</dbReference>
<evidence type="ECO:0000313" key="10">
    <source>
        <dbReference type="EMBL" id="MBB2965782.1"/>
    </source>
</evidence>
<dbReference type="PROSITE" id="PS50928">
    <property type="entry name" value="ABC_TM1"/>
    <property type="match status" value="1"/>
</dbReference>
<evidence type="ECO:0000256" key="8">
    <source>
        <dbReference type="SAM" id="MobiDB-lite"/>
    </source>
</evidence>
<dbReference type="PANTHER" id="PTHR43744:SF12">
    <property type="entry name" value="ABC TRANSPORTER PERMEASE PROTEIN MG189-RELATED"/>
    <property type="match status" value="1"/>
</dbReference>
<feature type="transmembrane region" description="Helical" evidence="7">
    <location>
        <begin position="211"/>
        <end position="236"/>
    </location>
</feature>
<evidence type="ECO:0000256" key="1">
    <source>
        <dbReference type="ARBA" id="ARBA00004651"/>
    </source>
</evidence>
<evidence type="ECO:0000256" key="2">
    <source>
        <dbReference type="ARBA" id="ARBA00022448"/>
    </source>
</evidence>
<organism evidence="10 11">
    <name type="scientific">Leifsonia aquatica</name>
    <name type="common">Corynebacterium aquaticum</name>
    <dbReference type="NCBI Taxonomy" id="144185"/>
    <lineage>
        <taxon>Bacteria</taxon>
        <taxon>Bacillati</taxon>
        <taxon>Actinomycetota</taxon>
        <taxon>Actinomycetes</taxon>
        <taxon>Micrococcales</taxon>
        <taxon>Microbacteriaceae</taxon>
        <taxon>Leifsonia</taxon>
    </lineage>
</organism>
<feature type="region of interest" description="Disordered" evidence="8">
    <location>
        <begin position="1"/>
        <end position="28"/>
    </location>
</feature>
<dbReference type="AlphaFoldDB" id="A0A7W4YHU7"/>
<dbReference type="Gene3D" id="1.10.3720.10">
    <property type="entry name" value="MetI-like"/>
    <property type="match status" value="1"/>
</dbReference>
<dbReference type="SUPFAM" id="SSF161098">
    <property type="entry name" value="MetI-like"/>
    <property type="match status" value="1"/>
</dbReference>